<gene>
    <name evidence="3" type="ORF">RhiirA4_499775</name>
</gene>
<keyword evidence="4" id="KW-1185">Reference proteome</keyword>
<feature type="region of interest" description="Disordered" evidence="1">
    <location>
        <begin position="390"/>
        <end position="411"/>
    </location>
</feature>
<organism evidence="3 4">
    <name type="scientific">Rhizophagus irregularis</name>
    <dbReference type="NCBI Taxonomy" id="588596"/>
    <lineage>
        <taxon>Eukaryota</taxon>
        <taxon>Fungi</taxon>
        <taxon>Fungi incertae sedis</taxon>
        <taxon>Mucoromycota</taxon>
        <taxon>Glomeromycotina</taxon>
        <taxon>Glomeromycetes</taxon>
        <taxon>Glomerales</taxon>
        <taxon>Glomeraceae</taxon>
        <taxon>Rhizophagus</taxon>
    </lineage>
</organism>
<evidence type="ECO:0000256" key="1">
    <source>
        <dbReference type="SAM" id="MobiDB-lite"/>
    </source>
</evidence>
<name>A0A2I1H4N8_9GLOM</name>
<dbReference type="EMBL" id="LLXI01001474">
    <property type="protein sequence ID" value="PKY53847.1"/>
    <property type="molecule type" value="Genomic_DNA"/>
</dbReference>
<evidence type="ECO:0000259" key="2">
    <source>
        <dbReference type="PROSITE" id="PS50879"/>
    </source>
</evidence>
<dbReference type="Proteomes" id="UP000234323">
    <property type="component" value="Unassembled WGS sequence"/>
</dbReference>
<protein>
    <recommendedName>
        <fullName evidence="2">RNase H type-1 domain-containing protein</fullName>
    </recommendedName>
</protein>
<dbReference type="VEuPathDB" id="FungiDB:FUN_008827"/>
<dbReference type="SUPFAM" id="SSF53098">
    <property type="entry name" value="Ribonuclease H-like"/>
    <property type="match status" value="1"/>
</dbReference>
<dbReference type="InterPro" id="IPR036397">
    <property type="entry name" value="RNaseH_sf"/>
</dbReference>
<feature type="domain" description="RNase H type-1" evidence="2">
    <location>
        <begin position="1"/>
        <end position="123"/>
    </location>
</feature>
<evidence type="ECO:0000313" key="4">
    <source>
        <dbReference type="Proteomes" id="UP000234323"/>
    </source>
</evidence>
<reference evidence="3 4" key="1">
    <citation type="submission" date="2015-10" db="EMBL/GenBank/DDBJ databases">
        <title>Genome analyses suggest a sexual origin of heterokaryosis in a supposedly ancient asexual fungus.</title>
        <authorList>
            <person name="Ropars J."/>
            <person name="Sedzielewska K."/>
            <person name="Noel J."/>
            <person name="Charron P."/>
            <person name="Farinelli L."/>
            <person name="Marton T."/>
            <person name="Kruger M."/>
            <person name="Pelin A."/>
            <person name="Brachmann A."/>
            <person name="Corradi N."/>
        </authorList>
    </citation>
    <scope>NUCLEOTIDE SEQUENCE [LARGE SCALE GENOMIC DNA]</scope>
    <source>
        <strain evidence="3 4">A4</strain>
    </source>
</reference>
<dbReference type="AlphaFoldDB" id="A0A2I1H4N8"/>
<dbReference type="PROSITE" id="PS50879">
    <property type="entry name" value="RNASE_H_1"/>
    <property type="match status" value="1"/>
</dbReference>
<dbReference type="Pfam" id="PF00075">
    <property type="entry name" value="RNase_H"/>
    <property type="match status" value="1"/>
</dbReference>
<accession>A0A2I1H4N8</accession>
<dbReference type="VEuPathDB" id="FungiDB:RhiirA1_461759"/>
<sequence>MGFGWILTSDLNLDVKFSGKTSDWSSSTKAEIFAILTCLIICPSNSHVTIFTDSQCAIDTFNSLHHYKMTPRRFQKINNNLLWQAILFIIKRLNLTIKFVKVQAHSGDRYNDMADTLAKAGCDTQDTITISPLAIKTQKGYIVFNDELIIDRNIRKTTKKIINFRNIERQLSHKSLHHIKDFTIDRLINWEYTQDWFNYNPFSKVTSQSYSKHVSWRMKCSNYALPTLDSLNRNYPDILKGFDTCFLCSSAQESNEHFWTCPESIKILKDIFMKHEIIYKAIIMNNLDHNKIDDSNNIIINCPVFSCFNLLITTISDAKDLHCILINMIPSSIIKPFQEAKIPKKLTKKLLLTFLFNLHRDIYEILWKTRNTHWKRYKIDHNITKTSFTKRPSQHYKRRRQNNSDISPNNPDNNNILNIGYTNPFMNSKRNLDDSIFWIYLTSSNFRHNLPWINSLYLDVIDSITYDQNLFYYNI</sequence>
<dbReference type="VEuPathDB" id="FungiDB:FUN_024604"/>
<evidence type="ECO:0000313" key="3">
    <source>
        <dbReference type="EMBL" id="PKY53847.1"/>
    </source>
</evidence>
<dbReference type="InterPro" id="IPR012337">
    <property type="entry name" value="RNaseH-like_sf"/>
</dbReference>
<dbReference type="InterPro" id="IPR002156">
    <property type="entry name" value="RNaseH_domain"/>
</dbReference>
<dbReference type="Gene3D" id="3.30.420.10">
    <property type="entry name" value="Ribonuclease H-like superfamily/Ribonuclease H"/>
    <property type="match status" value="1"/>
</dbReference>
<proteinExistence type="predicted"/>
<dbReference type="VEuPathDB" id="FungiDB:RhiirFUN_026084"/>
<dbReference type="GO" id="GO:0003676">
    <property type="term" value="F:nucleic acid binding"/>
    <property type="evidence" value="ECO:0007669"/>
    <property type="project" value="InterPro"/>
</dbReference>
<dbReference type="GO" id="GO:0004523">
    <property type="term" value="F:RNA-DNA hybrid ribonuclease activity"/>
    <property type="evidence" value="ECO:0007669"/>
    <property type="project" value="InterPro"/>
</dbReference>
<comment type="caution">
    <text evidence="3">The sequence shown here is derived from an EMBL/GenBank/DDBJ whole genome shotgun (WGS) entry which is preliminary data.</text>
</comment>
<feature type="compositionally biased region" description="Basic residues" evidence="1">
    <location>
        <begin position="392"/>
        <end position="401"/>
    </location>
</feature>